<dbReference type="EMBL" id="CP027306">
    <property type="protein sequence ID" value="AXE77634.1"/>
    <property type="molecule type" value="Genomic_DNA"/>
</dbReference>
<dbReference type="GO" id="GO:0005737">
    <property type="term" value="C:cytoplasm"/>
    <property type="evidence" value="ECO:0007669"/>
    <property type="project" value="TreeGrafter"/>
</dbReference>
<evidence type="ECO:0000313" key="2">
    <source>
        <dbReference type="EMBL" id="AXE77634.1"/>
    </source>
</evidence>
<dbReference type="KEGG" id="sata:C5746_12500"/>
<accession>A0A2Z5JBL5</accession>
<dbReference type="Proteomes" id="UP000252698">
    <property type="component" value="Chromosome"/>
</dbReference>
<dbReference type="AlphaFoldDB" id="A0A2Z5JBL5"/>
<dbReference type="Pfam" id="PF01370">
    <property type="entry name" value="Epimerase"/>
    <property type="match status" value="1"/>
</dbReference>
<reference evidence="2 3" key="1">
    <citation type="journal article" date="2018" name="Front. Microbiol.">
        <title>Genome Sequencing of Streptomyces atratus SCSIOZH16 and Activation Production of Nocardamine via Metabolic Engineering.</title>
        <authorList>
            <person name="Li Y."/>
            <person name="Zhang C."/>
            <person name="Liu C."/>
            <person name="Ju J."/>
            <person name="Ma J."/>
        </authorList>
    </citation>
    <scope>NUCLEOTIDE SEQUENCE [LARGE SCALE GENOMIC DNA]</scope>
    <source>
        <strain evidence="2 3">SCSIO_ZH16</strain>
    </source>
</reference>
<organism evidence="2 3">
    <name type="scientific">Streptomyces atratus</name>
    <dbReference type="NCBI Taxonomy" id="1893"/>
    <lineage>
        <taxon>Bacteria</taxon>
        <taxon>Bacillati</taxon>
        <taxon>Actinomycetota</taxon>
        <taxon>Actinomycetes</taxon>
        <taxon>Kitasatosporales</taxon>
        <taxon>Streptomycetaceae</taxon>
        <taxon>Streptomyces</taxon>
    </lineage>
</organism>
<proteinExistence type="predicted"/>
<dbReference type="InterPro" id="IPR001509">
    <property type="entry name" value="Epimerase_deHydtase"/>
</dbReference>
<evidence type="ECO:0000259" key="1">
    <source>
        <dbReference type="Pfam" id="PF01370"/>
    </source>
</evidence>
<feature type="domain" description="NAD-dependent epimerase/dehydratase" evidence="1">
    <location>
        <begin position="5"/>
        <end position="210"/>
    </location>
</feature>
<dbReference type="SUPFAM" id="SSF51735">
    <property type="entry name" value="NAD(P)-binding Rossmann-fold domains"/>
    <property type="match status" value="1"/>
</dbReference>
<evidence type="ECO:0000313" key="3">
    <source>
        <dbReference type="Proteomes" id="UP000252698"/>
    </source>
</evidence>
<dbReference type="InterPro" id="IPR036291">
    <property type="entry name" value="NAD(P)-bd_dom_sf"/>
</dbReference>
<dbReference type="PANTHER" id="PTHR48079">
    <property type="entry name" value="PROTEIN YEEZ"/>
    <property type="match status" value="1"/>
</dbReference>
<dbReference type="GO" id="GO:0004029">
    <property type="term" value="F:aldehyde dehydrogenase (NAD+) activity"/>
    <property type="evidence" value="ECO:0007669"/>
    <property type="project" value="TreeGrafter"/>
</dbReference>
<gene>
    <name evidence="2" type="ORF">C5746_12500</name>
</gene>
<dbReference type="GeneID" id="95519301"/>
<name>A0A2Z5JBL5_STRAR</name>
<sequence length="310" mass="32763">MTLRILITGATGFIGSHVVAAARATPGVRLRLMTHRTALTATAGAGPGIETVHGDLADPATLRGSCEGVDAVIHCASRIGGDEPTARSVNDQGTRALAEEAVRCGVTRIVHLSTASVYGRGPFTRLRPGQAEPDPASVTSLTRAAAEQHVLAAGGVVVRPHIVYGAGDRWAVPGLVALVRQLSAVLTGCEARHSLIDVRTLGRALLGAALSPKEPAGVYHVNHPEPVSCSQLLSTVVDELRLPWGATGIDVDTARERLADVPFALHHLGMLAVAHWFTDERVGQDFDWEPGEGFATAFARHAPWYRRHLG</sequence>
<dbReference type="PANTHER" id="PTHR48079:SF6">
    <property type="entry name" value="NAD(P)-BINDING DOMAIN-CONTAINING PROTEIN-RELATED"/>
    <property type="match status" value="1"/>
</dbReference>
<dbReference type="Gene3D" id="3.40.50.720">
    <property type="entry name" value="NAD(P)-binding Rossmann-like Domain"/>
    <property type="match status" value="1"/>
</dbReference>
<dbReference type="InterPro" id="IPR051783">
    <property type="entry name" value="NAD(P)-dependent_oxidoreduct"/>
</dbReference>
<protein>
    <submittedName>
        <fullName evidence="2">Epimerase</fullName>
    </submittedName>
</protein>
<dbReference type="RefSeq" id="WP_114244248.1">
    <property type="nucleotide sequence ID" value="NZ_CP027306.1"/>
</dbReference>